<keyword evidence="1" id="KW-1133">Transmembrane helix</keyword>
<proteinExistence type="predicted"/>
<gene>
    <name evidence="2" type="ORF">SAY89_11200</name>
</gene>
<protein>
    <submittedName>
        <fullName evidence="2">Uncharacterized protein</fullName>
    </submittedName>
</protein>
<evidence type="ECO:0000313" key="2">
    <source>
        <dbReference type="EMBL" id="WPF87373.1"/>
    </source>
</evidence>
<keyword evidence="1" id="KW-0472">Membrane</keyword>
<feature type="transmembrane region" description="Helical" evidence="1">
    <location>
        <begin position="46"/>
        <end position="68"/>
    </location>
</feature>
<name>A0AAF0ZBQ7_9CHRO</name>
<evidence type="ECO:0000256" key="1">
    <source>
        <dbReference type="SAM" id="Phobius"/>
    </source>
</evidence>
<reference evidence="2" key="1">
    <citation type="submission" date="2023-11" db="EMBL/GenBank/DDBJ databases">
        <title>Genome sequence of Cyanobacterium aponinum BCRC AL20115.</title>
        <authorList>
            <person name="Chang H.-Y."/>
            <person name="Lin K.-M."/>
            <person name="Hsueh H.-T."/>
            <person name="Chu H.-A."/>
            <person name="Kuo C.-H."/>
        </authorList>
    </citation>
    <scope>NUCLEOTIDE SEQUENCE</scope>
    <source>
        <strain evidence="2">AL20115</strain>
    </source>
</reference>
<sequence length="149" mass="17343">MDSKIPKPDKDNLLIVNELKKITQKLNDIQSYLIENNRLNPQTKLLHGNLILISIVLITGLGINFYLYKQQLKQYQKLEELNKLQGQILEQLNSSEQYEYQVVSPSDHIFEEEMNNYGIQGWKTAECRRATSGSYSVSASYECIMIRKR</sequence>
<dbReference type="AlphaFoldDB" id="A0AAF0ZBQ7"/>
<organism evidence="2">
    <name type="scientific">Cyanobacterium aponinum AL20115</name>
    <dbReference type="NCBI Taxonomy" id="3090662"/>
    <lineage>
        <taxon>Bacteria</taxon>
        <taxon>Bacillati</taxon>
        <taxon>Cyanobacteriota</taxon>
        <taxon>Cyanophyceae</taxon>
        <taxon>Oscillatoriophycideae</taxon>
        <taxon>Chroococcales</taxon>
        <taxon>Geminocystaceae</taxon>
        <taxon>Cyanobacterium</taxon>
    </lineage>
</organism>
<keyword evidence="1" id="KW-0812">Transmembrane</keyword>
<dbReference type="RefSeq" id="WP_320000979.1">
    <property type="nucleotide sequence ID" value="NZ_CP138348.1"/>
</dbReference>
<accession>A0AAF0ZBQ7</accession>
<dbReference type="EMBL" id="CP138348">
    <property type="protein sequence ID" value="WPF87373.1"/>
    <property type="molecule type" value="Genomic_DNA"/>
</dbReference>